<keyword evidence="5" id="KW-1185">Reference proteome</keyword>
<gene>
    <name evidence="4" type="ORF">R1sor_011822</name>
</gene>
<keyword evidence="2 3" id="KW-0040">ANK repeat</keyword>
<dbReference type="Proteomes" id="UP001633002">
    <property type="component" value="Unassembled WGS sequence"/>
</dbReference>
<dbReference type="PROSITE" id="PS50297">
    <property type="entry name" value="ANK_REP_REGION"/>
    <property type="match status" value="1"/>
</dbReference>
<organism evidence="4 5">
    <name type="scientific">Riccia sorocarpa</name>
    <dbReference type="NCBI Taxonomy" id="122646"/>
    <lineage>
        <taxon>Eukaryota</taxon>
        <taxon>Viridiplantae</taxon>
        <taxon>Streptophyta</taxon>
        <taxon>Embryophyta</taxon>
        <taxon>Marchantiophyta</taxon>
        <taxon>Marchantiopsida</taxon>
        <taxon>Marchantiidae</taxon>
        <taxon>Marchantiales</taxon>
        <taxon>Ricciaceae</taxon>
        <taxon>Riccia</taxon>
    </lineage>
</organism>
<comment type="caution">
    <text evidence="4">The sequence shown here is derived from an EMBL/GenBank/DDBJ whole genome shotgun (WGS) entry which is preliminary data.</text>
</comment>
<dbReference type="Pfam" id="PF12796">
    <property type="entry name" value="Ank_2"/>
    <property type="match status" value="1"/>
</dbReference>
<protein>
    <recommendedName>
        <fullName evidence="6">Ankyrin repeat protein</fullName>
    </recommendedName>
</protein>
<evidence type="ECO:0000256" key="1">
    <source>
        <dbReference type="ARBA" id="ARBA00022737"/>
    </source>
</evidence>
<dbReference type="SUPFAM" id="SSF48403">
    <property type="entry name" value="Ankyrin repeat"/>
    <property type="match status" value="1"/>
</dbReference>
<evidence type="ECO:0000313" key="5">
    <source>
        <dbReference type="Proteomes" id="UP001633002"/>
    </source>
</evidence>
<dbReference type="InterPro" id="IPR036770">
    <property type="entry name" value="Ankyrin_rpt-contain_sf"/>
</dbReference>
<dbReference type="Gene3D" id="1.25.40.20">
    <property type="entry name" value="Ankyrin repeat-containing domain"/>
    <property type="match status" value="1"/>
</dbReference>
<evidence type="ECO:0000313" key="4">
    <source>
        <dbReference type="EMBL" id="KAL3697746.1"/>
    </source>
</evidence>
<dbReference type="SMART" id="SM00248">
    <property type="entry name" value="ANK"/>
    <property type="match status" value="3"/>
</dbReference>
<dbReference type="InterPro" id="IPR002110">
    <property type="entry name" value="Ankyrin_rpt"/>
</dbReference>
<dbReference type="PROSITE" id="PS50088">
    <property type="entry name" value="ANK_REPEAT"/>
    <property type="match status" value="1"/>
</dbReference>
<evidence type="ECO:0008006" key="6">
    <source>
        <dbReference type="Google" id="ProtNLM"/>
    </source>
</evidence>
<dbReference type="PANTHER" id="PTHR24203">
    <property type="entry name" value="ANKYRIN REPEAT FAMILY PROTEIN"/>
    <property type="match status" value="1"/>
</dbReference>
<dbReference type="PANTHER" id="PTHR24203:SF86">
    <property type="entry name" value="PROTEASOME 26S SUBUNIT, NON-ATPASE 10"/>
    <property type="match status" value="1"/>
</dbReference>
<keyword evidence="1" id="KW-0677">Repeat</keyword>
<dbReference type="EMBL" id="JBJQOH010000002">
    <property type="protein sequence ID" value="KAL3697746.1"/>
    <property type="molecule type" value="Genomic_DNA"/>
</dbReference>
<dbReference type="AlphaFoldDB" id="A0ABD3I305"/>
<accession>A0ABD3I305</accession>
<feature type="repeat" description="ANK" evidence="3">
    <location>
        <begin position="156"/>
        <end position="188"/>
    </location>
</feature>
<reference evidence="4 5" key="1">
    <citation type="submission" date="2024-09" db="EMBL/GenBank/DDBJ databases">
        <title>Chromosome-scale assembly of Riccia sorocarpa.</title>
        <authorList>
            <person name="Paukszto L."/>
        </authorList>
    </citation>
    <scope>NUCLEOTIDE SEQUENCE [LARGE SCALE GENOMIC DNA]</scope>
    <source>
        <strain evidence="4">LP-2024</strain>
        <tissue evidence="4">Aerial parts of the thallus</tissue>
    </source>
</reference>
<sequence length="253" mass="28278">MHMVKFFRSWVSLEGSLYRGRIPLSVHVWDFCEENSIMAAVRLVARLKGCSVPFVRKESDEGTSSLDWCTNSSHDYYKHHFEMVEIKPEFPRESFIDDIRWDLATSDMLLALKSGASCQDRWRKTPLHMASACGDADRVAKLLFIGASAGEVRDQVGDTVLMQAAKKGNAEVCDLLLKAGADVLARHSLTRGCFGVKTPLSMAASLGRTAALEVMIAHCKEHGIDWQESHMYVSDMFLDMSSEETLFGALFCE</sequence>
<proteinExistence type="predicted"/>
<name>A0ABD3I305_9MARC</name>
<evidence type="ECO:0000256" key="2">
    <source>
        <dbReference type="ARBA" id="ARBA00023043"/>
    </source>
</evidence>
<evidence type="ECO:0000256" key="3">
    <source>
        <dbReference type="PROSITE-ProRule" id="PRU00023"/>
    </source>
</evidence>